<feature type="binding site" evidence="10">
    <location>
        <position position="246"/>
    </location>
    <ligand>
        <name>ATP</name>
        <dbReference type="ChEBI" id="CHEBI:30616"/>
    </ligand>
</feature>
<dbReference type="SUPFAM" id="SSF50044">
    <property type="entry name" value="SH3-domain"/>
    <property type="match status" value="1"/>
</dbReference>
<comment type="catalytic activity">
    <reaction evidence="9">
        <text>L-tyrosyl-[protein] + ATP = O-phospho-L-tyrosyl-[protein] + ADP + H(+)</text>
        <dbReference type="Rhea" id="RHEA:10596"/>
        <dbReference type="Rhea" id="RHEA-COMP:10136"/>
        <dbReference type="Rhea" id="RHEA-COMP:20101"/>
        <dbReference type="ChEBI" id="CHEBI:15378"/>
        <dbReference type="ChEBI" id="CHEBI:30616"/>
        <dbReference type="ChEBI" id="CHEBI:46858"/>
        <dbReference type="ChEBI" id="CHEBI:61978"/>
        <dbReference type="ChEBI" id="CHEBI:456216"/>
        <dbReference type="EC" id="2.7.10.2"/>
    </reaction>
</comment>
<dbReference type="RefSeq" id="XP_010826749.1">
    <property type="nucleotide sequence ID" value="XM_010828447.1"/>
</dbReference>
<dbReference type="GO" id="GO:0005524">
    <property type="term" value="F:ATP binding"/>
    <property type="evidence" value="ECO:0007669"/>
    <property type="project" value="UniProtKB-UniRule"/>
</dbReference>
<keyword evidence="5 14" id="KW-0418">Kinase</keyword>
<dbReference type="EC" id="2.7.10.2" evidence="1"/>
<reference evidence="14" key="1">
    <citation type="submission" date="2025-08" db="UniProtKB">
        <authorList>
            <consortium name="RefSeq"/>
        </authorList>
    </citation>
    <scope>IDENTIFICATION</scope>
    <source>
        <tissue evidence="14">Blood</tissue>
    </source>
</reference>
<dbReference type="InterPro" id="IPR017441">
    <property type="entry name" value="Protein_kinase_ATP_BS"/>
</dbReference>
<evidence type="ECO:0000256" key="1">
    <source>
        <dbReference type="ARBA" id="ARBA00011903"/>
    </source>
</evidence>
<dbReference type="PROSITE" id="PS50011">
    <property type="entry name" value="PROTEIN_KINASE_DOM"/>
    <property type="match status" value="1"/>
</dbReference>
<name>A0A6P3GIZ8_BISBB</name>
<keyword evidence="8" id="KW-0829">Tyrosine-protein kinase</keyword>
<organism evidence="13 14">
    <name type="scientific">Bison bison bison</name>
    <name type="common">North American plains bison</name>
    <dbReference type="NCBI Taxonomy" id="43346"/>
    <lineage>
        <taxon>Eukaryota</taxon>
        <taxon>Metazoa</taxon>
        <taxon>Chordata</taxon>
        <taxon>Craniata</taxon>
        <taxon>Vertebrata</taxon>
        <taxon>Euteleostomi</taxon>
        <taxon>Mammalia</taxon>
        <taxon>Eutheria</taxon>
        <taxon>Laurasiatheria</taxon>
        <taxon>Artiodactyla</taxon>
        <taxon>Ruminantia</taxon>
        <taxon>Pecora</taxon>
        <taxon>Bovidae</taxon>
        <taxon>Bovinae</taxon>
        <taxon>Bison</taxon>
    </lineage>
</organism>
<dbReference type="Gene3D" id="1.10.510.10">
    <property type="entry name" value="Transferase(Phosphotransferase) domain 1"/>
    <property type="match status" value="1"/>
</dbReference>
<keyword evidence="2" id="KW-0728">SH3 domain</keyword>
<evidence type="ECO:0000256" key="2">
    <source>
        <dbReference type="ARBA" id="ARBA00022443"/>
    </source>
</evidence>
<dbReference type="InterPro" id="IPR050198">
    <property type="entry name" value="Non-receptor_tyrosine_kinases"/>
</dbReference>
<dbReference type="Proteomes" id="UP000515208">
    <property type="component" value="Unplaced"/>
</dbReference>
<dbReference type="AlphaFoldDB" id="A0A6P3GIZ8"/>
<evidence type="ECO:0000313" key="14">
    <source>
        <dbReference type="RefSeq" id="XP_010826749.1"/>
    </source>
</evidence>
<evidence type="ECO:0000256" key="9">
    <source>
        <dbReference type="ARBA" id="ARBA00051245"/>
    </source>
</evidence>
<dbReference type="InterPro" id="IPR008266">
    <property type="entry name" value="Tyr_kinase_AS"/>
</dbReference>
<dbReference type="PROSITE" id="PS00109">
    <property type="entry name" value="PROTEIN_KINASE_TYR"/>
    <property type="match status" value="1"/>
</dbReference>
<dbReference type="InterPro" id="IPR011009">
    <property type="entry name" value="Kinase-like_dom_sf"/>
</dbReference>
<gene>
    <name evidence="14" type="primary">MATK</name>
</gene>
<dbReference type="GO" id="GO:0004715">
    <property type="term" value="F:non-membrane spanning protein tyrosine kinase activity"/>
    <property type="evidence" value="ECO:0007669"/>
    <property type="project" value="UniProtKB-EC"/>
</dbReference>
<evidence type="ECO:0000313" key="13">
    <source>
        <dbReference type="Proteomes" id="UP000515208"/>
    </source>
</evidence>
<dbReference type="PROSITE" id="PS00107">
    <property type="entry name" value="PROTEIN_KINASE_ATP"/>
    <property type="match status" value="1"/>
</dbReference>
<dbReference type="InterPro" id="IPR020635">
    <property type="entry name" value="Tyr_kinase_cat_dom"/>
</dbReference>
<evidence type="ECO:0000256" key="10">
    <source>
        <dbReference type="PROSITE-ProRule" id="PRU10141"/>
    </source>
</evidence>
<dbReference type="CTD" id="4145"/>
<protein>
    <recommendedName>
        <fullName evidence="1">non-specific protein-tyrosine kinase</fullName>
        <ecNumber evidence="1">2.7.10.2</ecNumber>
    </recommendedName>
</protein>
<evidence type="ECO:0000259" key="12">
    <source>
        <dbReference type="PROSITE" id="PS50011"/>
    </source>
</evidence>
<dbReference type="FunFam" id="1.10.510.10:FF:000376">
    <property type="entry name" value="Tyrosine-protein kinase"/>
    <property type="match status" value="1"/>
</dbReference>
<dbReference type="SUPFAM" id="SSF56112">
    <property type="entry name" value="Protein kinase-like (PK-like)"/>
    <property type="match status" value="1"/>
</dbReference>
<dbReference type="PANTHER" id="PTHR24418">
    <property type="entry name" value="TYROSINE-PROTEIN KINASE"/>
    <property type="match status" value="1"/>
</dbReference>
<evidence type="ECO:0000256" key="7">
    <source>
        <dbReference type="ARBA" id="ARBA00022999"/>
    </source>
</evidence>
<accession>A0A6P3GIZ8</accession>
<keyword evidence="6 10" id="KW-0067">ATP-binding</keyword>
<sequence length="488" mass="53752">MRGSPRFLHAWHPSPISARMPTRRWAPGTQCITKCEHTRPKPGELAFCKGDVVTILEACENKSWYQATFYVKIHPHHSHGPPGKSQDDDLECWNILRIFQNLNQKFWKLSQYLLYILVCVSLVERGRQRESTVKEDSAGPLEGHSLQVEERRALTGGPHCFHHHSQPRNWCQECGASDAATATAMGDQTEPGLLSSGAAGRPLTGSPSTAGWLLNLQHLTLGAQIGEGEFGAVLQGEYLGQKVAVKNIKCDVTAQAFLDETAVMTKVQHKNLVRLLGVILHQGLYIVMEHVSKVGLASEVWPRRPSPSPGAPSPRHVAEGMEYLESKKLVHRDLAARNILVSEDLVAKVSDFGLAKAERKGLDSSRLPVKWTAPEALKHGKFSSKSDVWSFGVLLWEVFSYGRAPYPKMSLKEVSEAVEKGYRMEPPEGCPGSIHALMGSCWEAEPTRRPPFRKLAAKLARELRSAGASAPNGGQDTDGPAPPRSQEP</sequence>
<evidence type="ECO:0000256" key="8">
    <source>
        <dbReference type="ARBA" id="ARBA00023137"/>
    </source>
</evidence>
<dbReference type="OrthoDB" id="346907at2759"/>
<dbReference type="InterPro" id="IPR000719">
    <property type="entry name" value="Prot_kinase_dom"/>
</dbReference>
<dbReference type="InterPro" id="IPR036028">
    <property type="entry name" value="SH3-like_dom_sf"/>
</dbReference>
<dbReference type="SMART" id="SM00219">
    <property type="entry name" value="TyrKc"/>
    <property type="match status" value="1"/>
</dbReference>
<feature type="domain" description="Protein kinase" evidence="12">
    <location>
        <begin position="219"/>
        <end position="463"/>
    </location>
</feature>
<keyword evidence="4 10" id="KW-0547">Nucleotide-binding</keyword>
<dbReference type="FunFam" id="3.30.200.20:FF:000053">
    <property type="entry name" value="Tyrosine-protein kinase"/>
    <property type="match status" value="1"/>
</dbReference>
<proteinExistence type="predicted"/>
<dbReference type="InterPro" id="IPR001245">
    <property type="entry name" value="Ser-Thr/Tyr_kinase_cat_dom"/>
</dbReference>
<dbReference type="PRINTS" id="PR00109">
    <property type="entry name" value="TYRKINASE"/>
</dbReference>
<feature type="region of interest" description="Disordered" evidence="11">
    <location>
        <begin position="463"/>
        <end position="488"/>
    </location>
</feature>
<dbReference type="Pfam" id="PF07714">
    <property type="entry name" value="PK_Tyr_Ser-Thr"/>
    <property type="match status" value="1"/>
</dbReference>
<evidence type="ECO:0000256" key="4">
    <source>
        <dbReference type="ARBA" id="ARBA00022741"/>
    </source>
</evidence>
<keyword evidence="13" id="KW-1185">Reference proteome</keyword>
<dbReference type="Gene3D" id="2.30.30.40">
    <property type="entry name" value="SH3 Domains"/>
    <property type="match status" value="1"/>
</dbReference>
<evidence type="ECO:0000256" key="6">
    <source>
        <dbReference type="ARBA" id="ARBA00022840"/>
    </source>
</evidence>
<keyword evidence="7" id="KW-0727">SH2 domain</keyword>
<dbReference type="GeneID" id="104979897"/>
<keyword evidence="3" id="KW-0808">Transferase</keyword>
<evidence type="ECO:0000256" key="11">
    <source>
        <dbReference type="SAM" id="MobiDB-lite"/>
    </source>
</evidence>
<dbReference type="Gene3D" id="3.30.200.20">
    <property type="entry name" value="Phosphorylase Kinase, domain 1"/>
    <property type="match status" value="1"/>
</dbReference>
<evidence type="ECO:0000256" key="3">
    <source>
        <dbReference type="ARBA" id="ARBA00022679"/>
    </source>
</evidence>
<dbReference type="KEGG" id="bbis:104979897"/>
<evidence type="ECO:0000256" key="5">
    <source>
        <dbReference type="ARBA" id="ARBA00022777"/>
    </source>
</evidence>